<dbReference type="InterPro" id="IPR051592">
    <property type="entry name" value="HERV-K_Pro_peptidase_A2"/>
</dbReference>
<proteinExistence type="predicted"/>
<dbReference type="Pfam" id="PF00692">
    <property type="entry name" value="dUTPase"/>
    <property type="match status" value="1"/>
</dbReference>
<dbReference type="Proteomes" id="UP000603627">
    <property type="component" value="Unassembled WGS sequence"/>
</dbReference>
<dbReference type="PROSITE" id="PS50175">
    <property type="entry name" value="ASP_PROT_RETROV"/>
    <property type="match status" value="1"/>
</dbReference>
<comment type="caution">
    <text evidence="4">The sequence shown here is derived from an EMBL/GenBank/DDBJ whole genome shotgun (WGS) entry which is preliminary data.</text>
</comment>
<dbReference type="GO" id="GO:0006508">
    <property type="term" value="P:proteolysis"/>
    <property type="evidence" value="ECO:0007669"/>
    <property type="project" value="UniProtKB-KW"/>
</dbReference>
<keyword evidence="1" id="KW-0645">Protease</keyword>
<keyword evidence="2" id="KW-0378">Hydrolase</keyword>
<dbReference type="InterPro" id="IPR036157">
    <property type="entry name" value="dUTPase-like_sf"/>
</dbReference>
<evidence type="ECO:0000256" key="1">
    <source>
        <dbReference type="ARBA" id="ARBA00022670"/>
    </source>
</evidence>
<accession>A0A852AK50</accession>
<dbReference type="InterPro" id="IPR029054">
    <property type="entry name" value="dUTPase-like"/>
</dbReference>
<keyword evidence="2" id="KW-0064">Aspartyl protease</keyword>
<name>A0A852AK50_CALOR</name>
<feature type="domain" description="Peptidase A2" evidence="3">
    <location>
        <begin position="146"/>
        <end position="160"/>
    </location>
</feature>
<dbReference type="InterPro" id="IPR001995">
    <property type="entry name" value="Peptidase_A2_cat"/>
</dbReference>
<reference evidence="4" key="1">
    <citation type="submission" date="2019-09" db="EMBL/GenBank/DDBJ databases">
        <title>Bird 10,000 Genomes (B10K) Project - Family phase.</title>
        <authorList>
            <person name="Zhang G."/>
        </authorList>
    </citation>
    <scope>NUCLEOTIDE SEQUENCE</scope>
    <source>
        <strain evidence="4">B10K-DU-015-28</strain>
        <tissue evidence="4">Muscle</tissue>
    </source>
</reference>
<dbReference type="InterPro" id="IPR001969">
    <property type="entry name" value="Aspartic_peptidase_AS"/>
</dbReference>
<protein>
    <submittedName>
        <fullName evidence="4">POK9 protein</fullName>
    </submittedName>
</protein>
<keyword evidence="5" id="KW-1185">Reference proteome</keyword>
<dbReference type="Gene3D" id="2.70.40.10">
    <property type="match status" value="1"/>
</dbReference>
<evidence type="ECO:0000256" key="2">
    <source>
        <dbReference type="ARBA" id="ARBA00022750"/>
    </source>
</evidence>
<dbReference type="AlphaFoldDB" id="A0A852AK50"/>
<feature type="non-terminal residue" evidence="4">
    <location>
        <position position="1"/>
    </location>
</feature>
<dbReference type="GO" id="GO:0004190">
    <property type="term" value="F:aspartic-type endopeptidase activity"/>
    <property type="evidence" value="ECO:0007669"/>
    <property type="project" value="UniProtKB-KW"/>
</dbReference>
<dbReference type="PANTHER" id="PTHR19422">
    <property type="entry name" value="GAG RETROVIRAL POLYPROTEIN"/>
    <property type="match status" value="1"/>
</dbReference>
<gene>
    <name evidence="4" type="primary">Ervk9_2</name>
    <name evidence="4" type="ORF">CALORN_R05604</name>
</gene>
<feature type="non-terminal residue" evidence="4">
    <location>
        <position position="160"/>
    </location>
</feature>
<dbReference type="EMBL" id="WBNL01005720">
    <property type="protein sequence ID" value="NXE71869.1"/>
    <property type="molecule type" value="Genomic_DNA"/>
</dbReference>
<dbReference type="PROSITE" id="PS00141">
    <property type="entry name" value="ASP_PROTEASE"/>
    <property type="match status" value="1"/>
</dbReference>
<evidence type="ECO:0000313" key="5">
    <source>
        <dbReference type="Proteomes" id="UP000603627"/>
    </source>
</evidence>
<evidence type="ECO:0000259" key="3">
    <source>
        <dbReference type="PROSITE" id="PS50175"/>
    </source>
</evidence>
<dbReference type="PANTHER" id="PTHR19422:SF123">
    <property type="entry name" value="RT1 CLASS I, LOCUS CE15"/>
    <property type="match status" value="1"/>
</dbReference>
<dbReference type="SUPFAM" id="SSF51283">
    <property type="entry name" value="dUTPase-like"/>
    <property type="match status" value="1"/>
</dbReference>
<sequence>SGSLGLDLATSIECTLIDCKPQHIPRGIKGPVAAGGQPVGALLIGRSSASMVGLTIITGLIDADYTGEIQIMAQTLFPPLFIPAGSRIAQLIPLSQLTGGTLPLGEQQRGEGGFGSTGTMALLTVDLKYRPKKHIDVQYQGHTITLIAVLDTGADVSIIG</sequence>
<evidence type="ECO:0000313" key="4">
    <source>
        <dbReference type="EMBL" id="NXE71869.1"/>
    </source>
</evidence>
<organism evidence="4 5">
    <name type="scientific">Calcarius ornatus</name>
    <name type="common">Chestnut-collared longspur</name>
    <dbReference type="NCBI Taxonomy" id="198940"/>
    <lineage>
        <taxon>Eukaryota</taxon>
        <taxon>Metazoa</taxon>
        <taxon>Chordata</taxon>
        <taxon>Craniata</taxon>
        <taxon>Vertebrata</taxon>
        <taxon>Euteleostomi</taxon>
        <taxon>Archelosauria</taxon>
        <taxon>Archosauria</taxon>
        <taxon>Dinosauria</taxon>
        <taxon>Saurischia</taxon>
        <taxon>Theropoda</taxon>
        <taxon>Coelurosauria</taxon>
        <taxon>Aves</taxon>
        <taxon>Neognathae</taxon>
        <taxon>Neoaves</taxon>
        <taxon>Telluraves</taxon>
        <taxon>Australaves</taxon>
        <taxon>Passeriformes</taxon>
        <taxon>Passeroidea</taxon>
        <taxon>Fringillidae</taxon>
        <taxon>Emberizinae</taxon>
        <taxon>Emberizini</taxon>
        <taxon>Calcarius</taxon>
    </lineage>
</organism>